<evidence type="ECO:0000256" key="5">
    <source>
        <dbReference type="ARBA" id="ARBA00023136"/>
    </source>
</evidence>
<sequence length="525" mass="59245">MLCATQQHQSAWACEFRSAAIFIGVTTFIWHLALSSARPEAAVPFFLTIGFIAFWRYSWWLCHQLRARIYLKRVFPRMRREAEASQQLVRRVYAVVLSYKIPDDYFIRCYESVIDAAVESRVPTTIVASITSDRDRRLLNRVYFSAGCPENVEIVAQFQLGAGKRAAIGEALRVVARDLPPSRSVTILMDGDVVLERDAISRVLPFFSADPDLAAVTTNNDAYVHGSFLTRNWYALRLAQRHTIMASMALSRKLLVLTGRYSLFRTDIATSSDLIAQVEDDSTDHWRLGEIKFLTGDDKSTWFNVLRRGGKMLYVPDVASFGQEELPSPGRFIPSTTQLMRRWFGNMLRTNGRAIALGPSSIGLFVWWSLIDQRLSIWTSLAGPFATLLLAIFISPVFIFYYLAWAILTRTVMSIGAAMNYGRFSASWPFLMYYNQIWGAFMKSWILFHPDRQSWTRQAISNKRKPIRVQEWSGFLLYAASIGTFLVGIGLFTGQLGSVSSGTSSQAMRAFTSAVSAAEFLGGGR</sequence>
<protein>
    <submittedName>
        <fullName evidence="7">Glycosyltransferase family 2 protein</fullName>
    </submittedName>
</protein>
<dbReference type="GO" id="GO:0030213">
    <property type="term" value="P:hyaluronan biosynthetic process"/>
    <property type="evidence" value="ECO:0007669"/>
    <property type="project" value="TreeGrafter"/>
</dbReference>
<evidence type="ECO:0000256" key="1">
    <source>
        <dbReference type="ARBA" id="ARBA00004236"/>
    </source>
</evidence>
<keyword evidence="8" id="KW-1185">Reference proteome</keyword>
<dbReference type="AlphaFoldDB" id="A0A8F6Y921"/>
<dbReference type="PANTHER" id="PTHR22913:SF12">
    <property type="entry name" value="MANNURONAN SYNTHASE"/>
    <property type="match status" value="1"/>
</dbReference>
<name>A0A8F6Y921_9RHOB</name>
<dbReference type="GO" id="GO:0085029">
    <property type="term" value="P:extracellular matrix assembly"/>
    <property type="evidence" value="ECO:0007669"/>
    <property type="project" value="TreeGrafter"/>
</dbReference>
<proteinExistence type="predicted"/>
<dbReference type="GO" id="GO:0050501">
    <property type="term" value="F:hyaluronan synthase activity"/>
    <property type="evidence" value="ECO:0007669"/>
    <property type="project" value="TreeGrafter"/>
</dbReference>
<evidence type="ECO:0000313" key="8">
    <source>
        <dbReference type="Proteomes" id="UP000825009"/>
    </source>
</evidence>
<dbReference type="RefSeq" id="WP_219000335.1">
    <property type="nucleotide sequence ID" value="NZ_CP079194.1"/>
</dbReference>
<keyword evidence="4" id="KW-0808">Transferase</keyword>
<dbReference type="PANTHER" id="PTHR22913">
    <property type="entry name" value="HYALURONAN SYNTHASE"/>
    <property type="match status" value="1"/>
</dbReference>
<keyword evidence="6" id="KW-0812">Transmembrane</keyword>
<keyword evidence="6" id="KW-1133">Transmembrane helix</keyword>
<feature type="transmembrane region" description="Helical" evidence="6">
    <location>
        <begin position="45"/>
        <end position="62"/>
    </location>
</feature>
<feature type="transmembrane region" description="Helical" evidence="6">
    <location>
        <begin position="12"/>
        <end position="33"/>
    </location>
</feature>
<feature type="transmembrane region" description="Helical" evidence="6">
    <location>
        <begin position="382"/>
        <end position="404"/>
    </location>
</feature>
<accession>A0A8F6Y921</accession>
<keyword evidence="5 6" id="KW-0472">Membrane</keyword>
<keyword evidence="3" id="KW-0328">Glycosyltransferase</keyword>
<keyword evidence="2" id="KW-1003">Cell membrane</keyword>
<organism evidence="7 8">
    <name type="scientific">Gymnodinialimonas ceratoperidinii</name>
    <dbReference type="NCBI Taxonomy" id="2856823"/>
    <lineage>
        <taxon>Bacteria</taxon>
        <taxon>Pseudomonadati</taxon>
        <taxon>Pseudomonadota</taxon>
        <taxon>Alphaproteobacteria</taxon>
        <taxon>Rhodobacterales</taxon>
        <taxon>Paracoccaceae</taxon>
        <taxon>Gymnodinialimonas</taxon>
    </lineage>
</organism>
<comment type="subcellular location">
    <subcellularLocation>
        <location evidence="1">Cell membrane</location>
    </subcellularLocation>
</comment>
<dbReference type="GO" id="GO:0005886">
    <property type="term" value="C:plasma membrane"/>
    <property type="evidence" value="ECO:0007669"/>
    <property type="project" value="UniProtKB-SubCell"/>
</dbReference>
<dbReference type="EMBL" id="CP079194">
    <property type="protein sequence ID" value="QXT38138.1"/>
    <property type="molecule type" value="Genomic_DNA"/>
</dbReference>
<evidence type="ECO:0000256" key="6">
    <source>
        <dbReference type="SAM" id="Phobius"/>
    </source>
</evidence>
<evidence type="ECO:0000256" key="4">
    <source>
        <dbReference type="ARBA" id="ARBA00022679"/>
    </source>
</evidence>
<reference evidence="7 8" key="1">
    <citation type="submission" date="2021-07" db="EMBL/GenBank/DDBJ databases">
        <title>A novel Jannaschia species isolated from marine dinoflagellate Ceratoperidinium margalefii.</title>
        <authorList>
            <person name="Jiang Y."/>
            <person name="Li Z."/>
        </authorList>
    </citation>
    <scope>NUCLEOTIDE SEQUENCE [LARGE SCALE GENOMIC DNA]</scope>
    <source>
        <strain evidence="7 8">J12C1-MA-4</strain>
    </source>
</reference>
<evidence type="ECO:0000313" key="7">
    <source>
        <dbReference type="EMBL" id="QXT38138.1"/>
    </source>
</evidence>
<feature type="transmembrane region" description="Helical" evidence="6">
    <location>
        <begin position="350"/>
        <end position="370"/>
    </location>
</feature>
<dbReference type="KEGG" id="gce:KYE46_09225"/>
<dbReference type="Pfam" id="PF13641">
    <property type="entry name" value="Glyco_tranf_2_3"/>
    <property type="match status" value="1"/>
</dbReference>
<dbReference type="Proteomes" id="UP000825009">
    <property type="component" value="Chromosome"/>
</dbReference>
<gene>
    <name evidence="7" type="ORF">KYE46_09225</name>
</gene>
<evidence type="ECO:0000256" key="3">
    <source>
        <dbReference type="ARBA" id="ARBA00022676"/>
    </source>
</evidence>
<evidence type="ECO:0000256" key="2">
    <source>
        <dbReference type="ARBA" id="ARBA00022475"/>
    </source>
</evidence>
<feature type="transmembrane region" description="Helical" evidence="6">
    <location>
        <begin position="472"/>
        <end position="492"/>
    </location>
</feature>